<dbReference type="EMBL" id="CP026118">
    <property type="protein sequence ID" value="QAS54654.1"/>
    <property type="molecule type" value="Genomic_DNA"/>
</dbReference>
<dbReference type="Gene3D" id="3.40.1190.20">
    <property type="match status" value="1"/>
</dbReference>
<evidence type="ECO:0000256" key="13">
    <source>
        <dbReference type="ARBA" id="ARBA00049293"/>
    </source>
</evidence>
<keyword evidence="7" id="KW-0067">ATP-binding</keyword>
<dbReference type="RefSeq" id="WP_128526895.1">
    <property type="nucleotide sequence ID" value="NZ_CP026118.1"/>
</dbReference>
<dbReference type="SUPFAM" id="SSF53613">
    <property type="entry name" value="Ribokinase-like"/>
    <property type="match status" value="1"/>
</dbReference>
<comment type="catalytic activity">
    <reaction evidence="13">
        <text>pyridoxal + ATP = pyridoxal 5'-phosphate + ADP + H(+)</text>
        <dbReference type="Rhea" id="RHEA:10224"/>
        <dbReference type="ChEBI" id="CHEBI:15378"/>
        <dbReference type="ChEBI" id="CHEBI:17310"/>
        <dbReference type="ChEBI" id="CHEBI:30616"/>
        <dbReference type="ChEBI" id="CHEBI:456216"/>
        <dbReference type="ChEBI" id="CHEBI:597326"/>
        <dbReference type="EC" id="2.7.1.35"/>
    </reaction>
</comment>
<evidence type="ECO:0000259" key="14">
    <source>
        <dbReference type="Pfam" id="PF08543"/>
    </source>
</evidence>
<protein>
    <recommendedName>
        <fullName evidence="2">pyridoxal kinase</fullName>
        <ecNumber evidence="2">2.7.1.35</ecNumber>
    </recommendedName>
    <alternativeName>
        <fullName evidence="10">PN/PL/PM kinase</fullName>
    </alternativeName>
    <alternativeName>
        <fullName evidence="11">Pyridoxal kinase</fullName>
    </alternativeName>
    <alternativeName>
        <fullName evidence="9">Pyridoxamine kinase</fullName>
    </alternativeName>
    <alternativeName>
        <fullName evidence="12">Vitamin B6 kinase</fullName>
    </alternativeName>
</protein>
<dbReference type="NCBIfam" id="TIGR00097">
    <property type="entry name" value="HMP-P_kinase"/>
    <property type="match status" value="1"/>
</dbReference>
<dbReference type="Proteomes" id="UP000287756">
    <property type="component" value="Chromosome"/>
</dbReference>
<evidence type="ECO:0000256" key="6">
    <source>
        <dbReference type="ARBA" id="ARBA00022777"/>
    </source>
</evidence>
<keyword evidence="5" id="KW-0547">Nucleotide-binding</keyword>
<dbReference type="GO" id="GO:0008902">
    <property type="term" value="F:hydroxymethylpyrimidine kinase activity"/>
    <property type="evidence" value="ECO:0007669"/>
    <property type="project" value="TreeGrafter"/>
</dbReference>
<dbReference type="OrthoDB" id="9810880at2"/>
<keyword evidence="8" id="KW-0460">Magnesium</keyword>
<dbReference type="GO" id="GO:0005829">
    <property type="term" value="C:cytosol"/>
    <property type="evidence" value="ECO:0007669"/>
    <property type="project" value="TreeGrafter"/>
</dbReference>
<name>A0A410MIV1_9BACI</name>
<dbReference type="GO" id="GO:0009228">
    <property type="term" value="P:thiamine biosynthetic process"/>
    <property type="evidence" value="ECO:0007669"/>
    <property type="project" value="InterPro"/>
</dbReference>
<evidence type="ECO:0000256" key="5">
    <source>
        <dbReference type="ARBA" id="ARBA00022741"/>
    </source>
</evidence>
<keyword evidence="3" id="KW-0808">Transferase</keyword>
<evidence type="ECO:0000256" key="7">
    <source>
        <dbReference type="ARBA" id="ARBA00022840"/>
    </source>
</evidence>
<dbReference type="Pfam" id="PF08543">
    <property type="entry name" value="Phos_pyr_kin"/>
    <property type="match status" value="1"/>
</dbReference>
<dbReference type="InterPro" id="IPR013749">
    <property type="entry name" value="PM/HMP-P_kinase-1"/>
</dbReference>
<dbReference type="CDD" id="cd01169">
    <property type="entry name" value="HMPP_kinase"/>
    <property type="match status" value="1"/>
</dbReference>
<dbReference type="KEGG" id="hli:HLI_13630"/>
<evidence type="ECO:0000256" key="8">
    <source>
        <dbReference type="ARBA" id="ARBA00022842"/>
    </source>
</evidence>
<evidence type="ECO:0000256" key="11">
    <source>
        <dbReference type="ARBA" id="ARBA00042396"/>
    </source>
</evidence>
<gene>
    <name evidence="15" type="primary">thiD</name>
    <name evidence="15" type="ORF">HLI_13630</name>
</gene>
<evidence type="ECO:0000256" key="4">
    <source>
        <dbReference type="ARBA" id="ARBA00022723"/>
    </source>
</evidence>
<sequence>MSISKVLTIAGSASQGSAGIQADLKTFQEFDVYGMSAITAIVANNSKTGQGIFTQPIESIEAQVYASLEHVGVDALKTGMLFNKDIIERIASLIQDSKVPHVVVDPVMIGKMGSQLLRDEAIESLKRDLMPLATVITPNLHEAARILDCPVPETPEDMKTVARDLYHLGPSYILVKGGGLDDYPAVDILYDGNSMVELESERVATIHTSGAGCTYSAAIVAELAKGSSVEEAIRRAKSFVTSAIRYAISFDRGIGSTYHAAHRTQE</sequence>
<keyword evidence="4" id="KW-0479">Metal-binding</keyword>
<dbReference type="InterPro" id="IPR004399">
    <property type="entry name" value="HMP/HMP-P_kinase_dom"/>
</dbReference>
<dbReference type="AlphaFoldDB" id="A0A410MIV1"/>
<dbReference type="PANTHER" id="PTHR20858:SF19">
    <property type="entry name" value="PYRIDOXINE KINASE"/>
    <property type="match status" value="1"/>
</dbReference>
<dbReference type="GO" id="GO:0046872">
    <property type="term" value="F:metal ion binding"/>
    <property type="evidence" value="ECO:0007669"/>
    <property type="project" value="UniProtKB-KW"/>
</dbReference>
<evidence type="ECO:0000256" key="9">
    <source>
        <dbReference type="ARBA" id="ARBA00042307"/>
    </source>
</evidence>
<proteinExistence type="inferred from homology"/>
<dbReference type="PANTHER" id="PTHR20858">
    <property type="entry name" value="PHOSPHOMETHYLPYRIMIDINE KINASE"/>
    <property type="match status" value="1"/>
</dbReference>
<dbReference type="FunFam" id="3.40.1190.20:FF:000003">
    <property type="entry name" value="Phosphomethylpyrimidine kinase ThiD"/>
    <property type="match status" value="1"/>
</dbReference>
<dbReference type="GO" id="GO:0008972">
    <property type="term" value="F:phosphomethylpyrimidine kinase activity"/>
    <property type="evidence" value="ECO:0007669"/>
    <property type="project" value="InterPro"/>
</dbReference>
<evidence type="ECO:0000313" key="16">
    <source>
        <dbReference type="Proteomes" id="UP000287756"/>
    </source>
</evidence>
<reference evidence="15 16" key="1">
    <citation type="submission" date="2018-01" db="EMBL/GenBank/DDBJ databases">
        <title>The whole genome sequencing and assembly of Halobacillus litoralis ERB031 strain.</title>
        <authorList>
            <person name="Lee S.-J."/>
            <person name="Park M.-K."/>
            <person name="Kim J.-Y."/>
            <person name="Lee Y.-J."/>
            <person name="Yi H."/>
            <person name="Bahn Y.-S."/>
            <person name="Kim J.F."/>
            <person name="Lee D.-W."/>
        </authorList>
    </citation>
    <scope>NUCLEOTIDE SEQUENCE [LARGE SCALE GENOMIC DNA]</scope>
    <source>
        <strain evidence="15 16">ERB 031</strain>
    </source>
</reference>
<evidence type="ECO:0000313" key="15">
    <source>
        <dbReference type="EMBL" id="QAS54654.1"/>
    </source>
</evidence>
<comment type="similarity">
    <text evidence="1">Belongs to the ThiD family.</text>
</comment>
<accession>A0A410MIV1</accession>
<evidence type="ECO:0000256" key="12">
    <source>
        <dbReference type="ARBA" id="ARBA00042531"/>
    </source>
</evidence>
<dbReference type="EC" id="2.7.1.35" evidence="2"/>
<keyword evidence="6 15" id="KW-0418">Kinase</keyword>
<evidence type="ECO:0000256" key="10">
    <source>
        <dbReference type="ARBA" id="ARBA00042348"/>
    </source>
</evidence>
<feature type="domain" description="Pyridoxamine kinase/Phosphomethylpyrimidine kinase" evidence="14">
    <location>
        <begin position="14"/>
        <end position="256"/>
    </location>
</feature>
<evidence type="ECO:0000256" key="2">
    <source>
        <dbReference type="ARBA" id="ARBA00012104"/>
    </source>
</evidence>
<evidence type="ECO:0000256" key="3">
    <source>
        <dbReference type="ARBA" id="ARBA00022679"/>
    </source>
</evidence>
<dbReference type="InterPro" id="IPR029056">
    <property type="entry name" value="Ribokinase-like"/>
</dbReference>
<dbReference type="GO" id="GO:0008478">
    <property type="term" value="F:pyridoxal kinase activity"/>
    <property type="evidence" value="ECO:0007669"/>
    <property type="project" value="UniProtKB-EC"/>
</dbReference>
<organism evidence="15 16">
    <name type="scientific">Halobacillus litoralis</name>
    <dbReference type="NCBI Taxonomy" id="45668"/>
    <lineage>
        <taxon>Bacteria</taxon>
        <taxon>Bacillati</taxon>
        <taxon>Bacillota</taxon>
        <taxon>Bacilli</taxon>
        <taxon>Bacillales</taxon>
        <taxon>Bacillaceae</taxon>
        <taxon>Halobacillus</taxon>
    </lineage>
</organism>
<evidence type="ECO:0000256" key="1">
    <source>
        <dbReference type="ARBA" id="ARBA00009879"/>
    </source>
</evidence>
<dbReference type="GO" id="GO:0005524">
    <property type="term" value="F:ATP binding"/>
    <property type="evidence" value="ECO:0007669"/>
    <property type="project" value="UniProtKB-KW"/>
</dbReference>